<evidence type="ECO:0000313" key="8">
    <source>
        <dbReference type="Proteomes" id="UP000192678"/>
    </source>
</evidence>
<dbReference type="NCBIfam" id="TIGR02937">
    <property type="entry name" value="sigma70-ECF"/>
    <property type="match status" value="1"/>
</dbReference>
<keyword evidence="3" id="KW-0731">Sigma factor</keyword>
<dbReference type="RefSeq" id="WP_084291359.1">
    <property type="nucleotide sequence ID" value="NZ_FWYB01000014.1"/>
</dbReference>
<evidence type="ECO:0000256" key="3">
    <source>
        <dbReference type="ARBA" id="ARBA00023082"/>
    </source>
</evidence>
<dbReference type="Gene3D" id="1.10.1740.10">
    <property type="match status" value="1"/>
</dbReference>
<dbReference type="InterPro" id="IPR036388">
    <property type="entry name" value="WH-like_DNA-bd_sf"/>
</dbReference>
<sequence>MESIDKNDEAYWMSAFRDGESQALEYFYKLHYKTLCYFAIRLTQDESETEDIVSECFVKIWEKRADFKTAENIKAYLYIRCRNVCLTYLRDLKRKTAAQQLYFNQLEQSGNTILHEIIEAEFLNVLDQELNFLPERCREVFNLIYFEGKKTDEIAFQLNLSVKTVRNHKARAVDQLKTAFLKKNLSGPFYLAFLLFIDGFGK</sequence>
<evidence type="ECO:0000259" key="6">
    <source>
        <dbReference type="Pfam" id="PF08281"/>
    </source>
</evidence>
<evidence type="ECO:0000256" key="2">
    <source>
        <dbReference type="ARBA" id="ARBA00023015"/>
    </source>
</evidence>
<dbReference type="CDD" id="cd06171">
    <property type="entry name" value="Sigma70_r4"/>
    <property type="match status" value="1"/>
</dbReference>
<dbReference type="InterPro" id="IPR013324">
    <property type="entry name" value="RNA_pol_sigma_r3/r4-like"/>
</dbReference>
<dbReference type="GO" id="GO:0003677">
    <property type="term" value="F:DNA binding"/>
    <property type="evidence" value="ECO:0007669"/>
    <property type="project" value="InterPro"/>
</dbReference>
<dbReference type="GO" id="GO:0016987">
    <property type="term" value="F:sigma factor activity"/>
    <property type="evidence" value="ECO:0007669"/>
    <property type="project" value="UniProtKB-KW"/>
</dbReference>
<dbReference type="Pfam" id="PF08281">
    <property type="entry name" value="Sigma70_r4_2"/>
    <property type="match status" value="1"/>
</dbReference>
<keyword evidence="4" id="KW-0804">Transcription</keyword>
<accession>A0A1W2EPL2</accession>
<dbReference type="EMBL" id="FWYB01000014">
    <property type="protein sequence ID" value="SMD11657.1"/>
    <property type="molecule type" value="Genomic_DNA"/>
</dbReference>
<dbReference type="Pfam" id="PF04542">
    <property type="entry name" value="Sigma70_r2"/>
    <property type="match status" value="1"/>
</dbReference>
<dbReference type="STRING" id="475255.SAMN04488101_11467"/>
<feature type="domain" description="RNA polymerase sigma factor 70 region 4 type 2" evidence="6">
    <location>
        <begin position="125"/>
        <end position="176"/>
    </location>
</feature>
<dbReference type="SUPFAM" id="SSF88946">
    <property type="entry name" value="Sigma2 domain of RNA polymerase sigma factors"/>
    <property type="match status" value="1"/>
</dbReference>
<feature type="domain" description="RNA polymerase sigma-70 region 2" evidence="5">
    <location>
        <begin position="27"/>
        <end position="94"/>
    </location>
</feature>
<evidence type="ECO:0000256" key="4">
    <source>
        <dbReference type="ARBA" id="ARBA00023163"/>
    </source>
</evidence>
<dbReference type="InterPro" id="IPR014284">
    <property type="entry name" value="RNA_pol_sigma-70_dom"/>
</dbReference>
<dbReference type="OrthoDB" id="656273at2"/>
<dbReference type="GO" id="GO:0006352">
    <property type="term" value="P:DNA-templated transcription initiation"/>
    <property type="evidence" value="ECO:0007669"/>
    <property type="project" value="InterPro"/>
</dbReference>
<protein>
    <submittedName>
        <fullName evidence="7">RNA polymerase sigma-70 factor, ECF subfamily</fullName>
    </submittedName>
</protein>
<dbReference type="SUPFAM" id="SSF88659">
    <property type="entry name" value="Sigma3 and sigma4 domains of RNA polymerase sigma factors"/>
    <property type="match status" value="1"/>
</dbReference>
<evidence type="ECO:0000313" key="7">
    <source>
        <dbReference type="EMBL" id="SMD11657.1"/>
    </source>
</evidence>
<dbReference type="InterPro" id="IPR014327">
    <property type="entry name" value="RNA_pol_sigma70_bacteroid"/>
</dbReference>
<organism evidence="7 8">
    <name type="scientific">Pedobacter nyackensis</name>
    <dbReference type="NCBI Taxonomy" id="475255"/>
    <lineage>
        <taxon>Bacteria</taxon>
        <taxon>Pseudomonadati</taxon>
        <taxon>Bacteroidota</taxon>
        <taxon>Sphingobacteriia</taxon>
        <taxon>Sphingobacteriales</taxon>
        <taxon>Sphingobacteriaceae</taxon>
        <taxon>Pedobacter</taxon>
    </lineage>
</organism>
<dbReference type="Proteomes" id="UP000192678">
    <property type="component" value="Unassembled WGS sequence"/>
</dbReference>
<comment type="similarity">
    <text evidence="1">Belongs to the sigma-70 factor family. ECF subfamily.</text>
</comment>
<keyword evidence="2" id="KW-0805">Transcription regulation</keyword>
<reference evidence="7 8" key="1">
    <citation type="submission" date="2017-04" db="EMBL/GenBank/DDBJ databases">
        <authorList>
            <person name="Afonso C.L."/>
            <person name="Miller P.J."/>
            <person name="Scott M.A."/>
            <person name="Spackman E."/>
            <person name="Goraichik I."/>
            <person name="Dimitrov K.M."/>
            <person name="Suarez D.L."/>
            <person name="Swayne D.E."/>
        </authorList>
    </citation>
    <scope>NUCLEOTIDE SEQUENCE [LARGE SCALE GENOMIC DNA]</scope>
    <source>
        <strain evidence="7 8">DSM 19625</strain>
    </source>
</reference>
<dbReference type="InterPro" id="IPR007627">
    <property type="entry name" value="RNA_pol_sigma70_r2"/>
</dbReference>
<dbReference type="InterPro" id="IPR013249">
    <property type="entry name" value="RNA_pol_sigma70_r4_t2"/>
</dbReference>
<dbReference type="AlphaFoldDB" id="A0A1W2EPL2"/>
<dbReference type="InterPro" id="IPR013325">
    <property type="entry name" value="RNA_pol_sigma_r2"/>
</dbReference>
<gene>
    <name evidence="7" type="ORF">SAMN04488101_11467</name>
</gene>
<evidence type="ECO:0000256" key="1">
    <source>
        <dbReference type="ARBA" id="ARBA00010641"/>
    </source>
</evidence>
<dbReference type="PANTHER" id="PTHR43133:SF46">
    <property type="entry name" value="RNA POLYMERASE SIGMA-70 FACTOR ECF SUBFAMILY"/>
    <property type="match status" value="1"/>
</dbReference>
<proteinExistence type="inferred from homology"/>
<dbReference type="PANTHER" id="PTHR43133">
    <property type="entry name" value="RNA POLYMERASE ECF-TYPE SIGMA FACTO"/>
    <property type="match status" value="1"/>
</dbReference>
<dbReference type="Gene3D" id="1.10.10.10">
    <property type="entry name" value="Winged helix-like DNA-binding domain superfamily/Winged helix DNA-binding domain"/>
    <property type="match status" value="1"/>
</dbReference>
<evidence type="ECO:0000259" key="5">
    <source>
        <dbReference type="Pfam" id="PF04542"/>
    </source>
</evidence>
<keyword evidence="8" id="KW-1185">Reference proteome</keyword>
<dbReference type="NCBIfam" id="TIGR02985">
    <property type="entry name" value="Sig70_bacteroi1"/>
    <property type="match status" value="1"/>
</dbReference>
<name>A0A1W2EPL2_9SPHI</name>
<dbReference type="InterPro" id="IPR039425">
    <property type="entry name" value="RNA_pol_sigma-70-like"/>
</dbReference>